<evidence type="ECO:0000313" key="6">
    <source>
        <dbReference type="EMBL" id="VFJ60647.1"/>
    </source>
</evidence>
<keyword evidence="3" id="KW-0067">ATP-binding</keyword>
<dbReference type="SUPFAM" id="SSF55874">
    <property type="entry name" value="ATPase domain of HSP90 chaperone/DNA topoisomerase II/histidine kinase"/>
    <property type="match status" value="1"/>
</dbReference>
<dbReference type="EMBL" id="CAADFD010000058">
    <property type="protein sequence ID" value="VFJ60647.1"/>
    <property type="molecule type" value="Genomic_DNA"/>
</dbReference>
<dbReference type="InterPro" id="IPR036890">
    <property type="entry name" value="HATPase_C_sf"/>
</dbReference>
<dbReference type="InterPro" id="IPR001404">
    <property type="entry name" value="Hsp90_fam"/>
</dbReference>
<dbReference type="GO" id="GO:0016887">
    <property type="term" value="F:ATP hydrolysis activity"/>
    <property type="evidence" value="ECO:0007669"/>
    <property type="project" value="InterPro"/>
</dbReference>
<dbReference type="GO" id="GO:0140662">
    <property type="term" value="F:ATP-dependent protein folding chaperone"/>
    <property type="evidence" value="ECO:0007669"/>
    <property type="project" value="InterPro"/>
</dbReference>
<dbReference type="GO" id="GO:0051082">
    <property type="term" value="F:unfolded protein binding"/>
    <property type="evidence" value="ECO:0007669"/>
    <property type="project" value="InterPro"/>
</dbReference>
<keyword evidence="5" id="KW-0175">Coiled coil</keyword>
<dbReference type="Gene3D" id="3.30.230.80">
    <property type="match status" value="1"/>
</dbReference>
<feature type="coiled-coil region" evidence="5">
    <location>
        <begin position="617"/>
        <end position="655"/>
    </location>
</feature>
<name>A0A450T296_9GAMM</name>
<dbReference type="InterPro" id="IPR020575">
    <property type="entry name" value="Hsp90_N"/>
</dbReference>
<protein>
    <submittedName>
        <fullName evidence="6">Molecular chaperone HtpG</fullName>
    </submittedName>
</protein>
<sequence length="813" mass="92514">MMPNQNQDPQKHTISINLPGLLRMLGENIYAEPDVAIREMIQNAHDTCIIRRNRDPDFHAPRIDISFDRNRQTITIADNGAGMTEEELHKNLATIGESFTRLQREELKSKDAREAALLIGQFGIGLLSAFSISDKVEVITRSFQGDTAFRWVCEGDIHYRLQHHDKPDPGSRVTLFTRDNKLELLEEARLRQAIKKYADFLSIPIYLNGTQANVCTPPWEEDANEQRSEAALTDYIQQRWGLYPLALLPFDTEAMGIDSSVRVSGLLFVPVIPHELTRDFGELDIYVSRMFIEAGDKELLLPWASFVKGVIDTPDLTPTLSRGEIVANENYRILQSLLGRLIIGWLDELREQDSDKLKMLVGTYNNTIKARALEDDDFFDRICHLAQVSTDRGRVTIADYLESSGGTLYYFTEGGTGTQHKLLFAHKNRPIIDASWGVEEEFLEKYAQRKSCPIEHLAAGSGAIFTVPETVDDKWRALEHDFRLVVGKEARAVEFEPQTVPAVLVARPLDKSDREFGEIDALGAGLGIRADAVRQMFSKMAKARSRQEAGDDTILHLNITNPLTMQLRDMPRNDTFRLTLACLYNNANLFANHYVSPDNAARIFDSNNQAFSNLVTIAQALIRVEQEKAELEIARDELKRALERNESERNAAKRTQPEVQLTKYRSCFFAFDYKNNDNYQLMKWLQDYFQKEGLGIKVIAPAREMGDLNIQRSLIRQLKEVHFGIAEISNNNANVLYEAGYLHALGKPLILLRRGDSDAPVPFDIFSDFRAEYKVDNFAGEIEFIRIERQMNIAMNAVREMLPEFDTVPKWSG</sequence>
<reference evidence="6" key="1">
    <citation type="submission" date="2019-02" db="EMBL/GenBank/DDBJ databases">
        <authorList>
            <person name="Gruber-Vodicka R. H."/>
            <person name="Seah K. B. B."/>
        </authorList>
    </citation>
    <scope>NUCLEOTIDE SEQUENCE</scope>
    <source>
        <strain evidence="6">BECK_BZ106</strain>
    </source>
</reference>
<dbReference type="Pfam" id="PF00183">
    <property type="entry name" value="HSP90"/>
    <property type="match status" value="1"/>
</dbReference>
<keyword evidence="2" id="KW-0547">Nucleotide-binding</keyword>
<dbReference type="Gene3D" id="3.30.565.10">
    <property type="entry name" value="Histidine kinase-like ATPase, C-terminal domain"/>
    <property type="match status" value="1"/>
</dbReference>
<dbReference type="AlphaFoldDB" id="A0A450T296"/>
<dbReference type="SUPFAM" id="SSF54211">
    <property type="entry name" value="Ribosomal protein S5 domain 2-like"/>
    <property type="match status" value="1"/>
</dbReference>
<comment type="similarity">
    <text evidence="1">Belongs to the heat shock protein 90 family.</text>
</comment>
<organism evidence="6">
    <name type="scientific">Candidatus Kentrum sp. FW</name>
    <dbReference type="NCBI Taxonomy" id="2126338"/>
    <lineage>
        <taxon>Bacteria</taxon>
        <taxon>Pseudomonadati</taxon>
        <taxon>Pseudomonadota</taxon>
        <taxon>Gammaproteobacteria</taxon>
        <taxon>Candidatus Kentrum</taxon>
    </lineage>
</organism>
<evidence type="ECO:0000256" key="3">
    <source>
        <dbReference type="ARBA" id="ARBA00022840"/>
    </source>
</evidence>
<dbReference type="InterPro" id="IPR020568">
    <property type="entry name" value="Ribosomal_Su5_D2-typ_SF"/>
</dbReference>
<keyword evidence="4" id="KW-0143">Chaperone</keyword>
<dbReference type="Pfam" id="PF13589">
    <property type="entry name" value="HATPase_c_3"/>
    <property type="match status" value="1"/>
</dbReference>
<accession>A0A450T296</accession>
<evidence type="ECO:0000256" key="2">
    <source>
        <dbReference type="ARBA" id="ARBA00022741"/>
    </source>
</evidence>
<proteinExistence type="inferred from homology"/>
<dbReference type="GO" id="GO:0005524">
    <property type="term" value="F:ATP binding"/>
    <property type="evidence" value="ECO:0007669"/>
    <property type="project" value="UniProtKB-KW"/>
</dbReference>
<gene>
    <name evidence="6" type="ORF">BECKFW1821B_GA0114236_105810</name>
</gene>
<evidence type="ECO:0000256" key="5">
    <source>
        <dbReference type="SAM" id="Coils"/>
    </source>
</evidence>
<dbReference type="PRINTS" id="PR00775">
    <property type="entry name" value="HEATSHOCK90"/>
</dbReference>
<dbReference type="Gene3D" id="3.40.50.450">
    <property type="match status" value="1"/>
</dbReference>
<dbReference type="PANTHER" id="PTHR11528">
    <property type="entry name" value="HEAT SHOCK PROTEIN 90 FAMILY MEMBER"/>
    <property type="match status" value="1"/>
</dbReference>
<evidence type="ECO:0000256" key="4">
    <source>
        <dbReference type="ARBA" id="ARBA00023186"/>
    </source>
</evidence>
<evidence type="ECO:0000256" key="1">
    <source>
        <dbReference type="ARBA" id="ARBA00008239"/>
    </source>
</evidence>